<feature type="region of interest" description="Disordered" evidence="5">
    <location>
        <begin position="1677"/>
        <end position="1699"/>
    </location>
</feature>
<dbReference type="GO" id="GO:0036503">
    <property type="term" value="P:ERAD pathway"/>
    <property type="evidence" value="ECO:0007669"/>
    <property type="project" value="TreeGrafter"/>
</dbReference>
<keyword evidence="9" id="KW-1185">Reference proteome</keyword>
<evidence type="ECO:0000313" key="9">
    <source>
        <dbReference type="Proteomes" id="UP000007796"/>
    </source>
</evidence>
<name>F0XQR1_GROCL</name>
<dbReference type="EMBL" id="GL629807">
    <property type="protein sequence ID" value="EFW99889.1"/>
    <property type="molecule type" value="Genomic_DNA"/>
</dbReference>
<dbReference type="Pfam" id="PF13001">
    <property type="entry name" value="ECM29_N"/>
    <property type="match status" value="1"/>
</dbReference>
<reference evidence="8 9" key="1">
    <citation type="journal article" date="2011" name="Proc. Natl. Acad. Sci. U.S.A.">
        <title>Genome and transcriptome analyses of the mountain pine beetle-fungal symbiont Grosmannia clavigera, a lodgepole pine pathogen.</title>
        <authorList>
            <person name="DiGuistini S."/>
            <person name="Wang Y."/>
            <person name="Liao N.Y."/>
            <person name="Taylor G."/>
            <person name="Tanguay P."/>
            <person name="Feau N."/>
            <person name="Henrissat B."/>
            <person name="Chan S.K."/>
            <person name="Hesse-Orce U."/>
            <person name="Alamouti S.M."/>
            <person name="Tsui C.K.M."/>
            <person name="Docking R.T."/>
            <person name="Levasseur A."/>
            <person name="Haridas S."/>
            <person name="Robertson G."/>
            <person name="Birol I."/>
            <person name="Holt R.A."/>
            <person name="Marra M.A."/>
            <person name="Hamelin R.C."/>
            <person name="Hirst M."/>
            <person name="Jones S.J.M."/>
            <person name="Bohlmann J."/>
            <person name="Breuil C."/>
        </authorList>
    </citation>
    <scope>NUCLEOTIDE SEQUENCE [LARGE SCALE GENOMIC DNA]</scope>
    <source>
        <strain evidence="9">kw1407 / UAMH 11150</strain>
    </source>
</reference>
<evidence type="ECO:0000313" key="8">
    <source>
        <dbReference type="EMBL" id="EFW99889.1"/>
    </source>
</evidence>
<sequence>MATPSTEERELALVDKVDFRILNVANNEKKLQDLLSKFLVPLLLKGASEHASVRAKVATVAQRLKLFIAPPGIVLPVAALVQQFKITDSAVVRHLDIVFIQHSIGRLSDKERREVIPIILKGIANVNSSTPALFGILLQALPSLKIPPRGSTEDAAFQEAMGLTDPADAAYVADRFGDLFLLSRSHGALSNGRDSGYVDFFSFEQPDSWLCTGPNLAETRIRAVGFLVSGAFTDEQRYMASLYASGHKDSRVSTIGEELLKRSTVSLENKDIVAKLFKAHSLAPMSYRIRILNLLCKSAIAASSPAEILVLVKRDLRATSADADSYDREIRTSEGGLILMRLYTLIVSGGLELSKLHRALFEFINWVARMNSGKEFVIGRHLIACLQSYITSQGWPSPEQELKSMEKLRAQAYETIGMLTKGALLNFDEQLALAAWLFRSLSEDSVNSVVVNIDGALSSMTSIFWPKGKGPDREDDDIKLRKLLLKYIYQSDHEPFVRRSARHAAAKWANNCLPFSDPFARWIDILAAAGCPGERSDVVEEGLKGLDPWTYYSNDAGSLVLPKWEELVHTFFIVSPESLNEHEVIYMSSMEVGGSPFEKFSLEKMGAFPLAVDYCKRILFLTALPDFKVGPGWEQQIGTLVRTDKKSRDTIRKYLKSAPEQRLFELLYVALEGMIQEKPAIAEKCGECFVELASLSPRDCVSSLAGRAIELMALVKSNKKEIRSLGATAIGILGAHPANDDDSLEKLKATLVDTARQWRTAVGSELNATEGAFLALGHLLSRLVLYDSDRAKRFVLDASSLFPRPAEISSGSESFKDSLFDALSQMWTAGIYGNSAADTAAFVDVMSTQAKKANERCITALGRLAIAVGSDVASEEKDTETETEDDTTQLILGKLYDLYEVKQVEVHFAIGGAITAAVACWDSEVVELSLDVEEGEDVSFKRHKRPVRLAAALDKILKDSKTTKPSLLKASGIWLFSLIQNCSHLAEVQLRLRDCQTAFMRLLSARDELVQETASRGLALVYEKGDESLKGDLVRDLVASFTGSSTQLKVDDDTELFEAGALPTGEGKSVTSYRDIVNLANEVGDQTLIYKFMSLASNAATWSTRSAFGRFGLSNILSESEVDPKLYPKLFRYRFDPNPNVQRSMNDIWKALVKDSSAVIEAHFGAIMEDLLKSILGKEWRVREASCAAVADLVQGRPFVQYEKYYEEIWAKALKVLDDVKGSVREAALRLCITLSNTLVRQLEEGKQGGNAQAMMNEALPFLMSEKGIESGVEDVKIFATVTVLKIAKHGGKALRPYIAAMVPHLLGLLSTIEPQAFNYYYMRSGEDGKEKLDKMRSAMVSQSPISEAIDNCLRNVDGSVMEELAPGLETAMKTAVGMPTKIGCSRVLSTLATRHTTEFGPFAGRLLRQLEKQALDRNDEVSQSYAKAAAYVMRCAPDEARVHFVERFIELYFGSEDEHRRQKVADAVLALSKMSPDHFNALEGRLLPFAYVSSHDPDDYVRKASEEVWSKHAGSSLSVARYVPEIAELVRRSLETAQWALKHAGALTAADAVKAVLGASSLSGQVNEGHLRQLWPLYERGLALKTFAGKEALLAALPDFVAKSRALWMADSKMAAALRKIVLVEAKRNNAEYRVDAFQCLWKVAAERKDIDLWPEAVAIVRPHLEALLEEDTGKKDRMDLDSGKDGDSKKKEAAKQEQLVRQTAERALDVVARSYNRPGLEADAPAILTAIWTELEPFLNSDASVIVRRTTWYKAAEDLFEGAVKATEKAIEAGKPANNTSAMNLILAYLGSLDLRTADAGTEAQRSARAKAVKALVQAAKKGVFGPSGTDEALVNALAEIKTVLTAALASERALDVQKLLKEALTV</sequence>
<dbReference type="GO" id="GO:0043248">
    <property type="term" value="P:proteasome assembly"/>
    <property type="evidence" value="ECO:0007669"/>
    <property type="project" value="InterPro"/>
</dbReference>
<feature type="domain" description="Proteasome adapter and scaffold protein ECM29 HEAT-repeat" evidence="7">
    <location>
        <begin position="1295"/>
        <end position="1454"/>
    </location>
</feature>
<keyword evidence="3" id="KW-0677">Repeat</keyword>
<dbReference type="Proteomes" id="UP000007796">
    <property type="component" value="Unassembled WGS sequence"/>
</dbReference>
<evidence type="ECO:0000256" key="3">
    <source>
        <dbReference type="ARBA" id="ARBA00022737"/>
    </source>
</evidence>
<dbReference type="SUPFAM" id="SSF48371">
    <property type="entry name" value="ARM repeat"/>
    <property type="match status" value="2"/>
</dbReference>
<dbReference type="GO" id="GO:0060090">
    <property type="term" value="F:molecular adaptor activity"/>
    <property type="evidence" value="ECO:0007669"/>
    <property type="project" value="InterPro"/>
</dbReference>
<dbReference type="InParanoid" id="F0XQR1"/>
<dbReference type="GO" id="GO:0000502">
    <property type="term" value="C:proteasome complex"/>
    <property type="evidence" value="ECO:0007669"/>
    <property type="project" value="UniProtKB-KW"/>
</dbReference>
<evidence type="ECO:0000259" key="6">
    <source>
        <dbReference type="Pfam" id="PF13001"/>
    </source>
</evidence>
<organism evidence="9">
    <name type="scientific">Grosmannia clavigera (strain kw1407 / UAMH 11150)</name>
    <name type="common">Blue stain fungus</name>
    <name type="synonym">Graphiocladiella clavigera</name>
    <dbReference type="NCBI Taxonomy" id="655863"/>
    <lineage>
        <taxon>Eukaryota</taxon>
        <taxon>Fungi</taxon>
        <taxon>Dikarya</taxon>
        <taxon>Ascomycota</taxon>
        <taxon>Pezizomycotina</taxon>
        <taxon>Sordariomycetes</taxon>
        <taxon>Sordariomycetidae</taxon>
        <taxon>Ophiostomatales</taxon>
        <taxon>Ophiostomataceae</taxon>
        <taxon>Leptographium</taxon>
    </lineage>
</organism>
<evidence type="ECO:0000256" key="2">
    <source>
        <dbReference type="ARBA" id="ARBA00022490"/>
    </source>
</evidence>
<comment type="subcellular location">
    <subcellularLocation>
        <location evidence="1">Cytoplasm</location>
    </subcellularLocation>
</comment>
<dbReference type="Gene3D" id="1.25.10.10">
    <property type="entry name" value="Leucine-rich Repeat Variant"/>
    <property type="match status" value="2"/>
</dbReference>
<dbReference type="InterPro" id="IPR011989">
    <property type="entry name" value="ARM-like"/>
</dbReference>
<dbReference type="RefSeq" id="XP_014169304.1">
    <property type="nucleotide sequence ID" value="XM_014313829.1"/>
</dbReference>
<dbReference type="InterPro" id="IPR055443">
    <property type="entry name" value="HEAT_ECM29"/>
</dbReference>
<dbReference type="GO" id="GO:0005634">
    <property type="term" value="C:nucleus"/>
    <property type="evidence" value="ECO:0007669"/>
    <property type="project" value="TreeGrafter"/>
</dbReference>
<dbReference type="STRING" id="655863.F0XQR1"/>
<feature type="domain" description="Proteasome component Ecm29 N-terminal" evidence="6">
    <location>
        <begin position="14"/>
        <end position="527"/>
    </location>
</feature>
<dbReference type="GeneID" id="25975018"/>
<evidence type="ECO:0000256" key="5">
    <source>
        <dbReference type="SAM" id="MobiDB-lite"/>
    </source>
</evidence>
<evidence type="ECO:0000259" key="7">
    <source>
        <dbReference type="Pfam" id="PF24492"/>
    </source>
</evidence>
<keyword evidence="2" id="KW-0963">Cytoplasm</keyword>
<evidence type="ECO:0000256" key="4">
    <source>
        <dbReference type="ARBA" id="ARBA00022942"/>
    </source>
</evidence>
<dbReference type="InterPro" id="IPR024372">
    <property type="entry name" value="Ecm29_N"/>
</dbReference>
<dbReference type="PANTHER" id="PTHR23346">
    <property type="entry name" value="TRANSLATIONAL ACTIVATOR GCN1-RELATED"/>
    <property type="match status" value="1"/>
</dbReference>
<dbReference type="InterPro" id="IPR016024">
    <property type="entry name" value="ARM-type_fold"/>
</dbReference>
<keyword evidence="4 8" id="KW-0647">Proteasome</keyword>
<dbReference type="Pfam" id="PF24492">
    <property type="entry name" value="HEAT_ECM29"/>
    <property type="match status" value="1"/>
</dbReference>
<accession>F0XQR1</accession>
<evidence type="ECO:0000256" key="1">
    <source>
        <dbReference type="ARBA" id="ARBA00004496"/>
    </source>
</evidence>
<dbReference type="PANTHER" id="PTHR23346:SF19">
    <property type="entry name" value="PROTEASOME ADAPTER AND SCAFFOLD PROTEIN ECM29"/>
    <property type="match status" value="1"/>
</dbReference>
<dbReference type="HOGENOM" id="CLU_000880_1_0_1"/>
<dbReference type="Pfam" id="PF23731">
    <property type="entry name" value="ARM_ECM29_C"/>
    <property type="match status" value="1"/>
</dbReference>
<dbReference type="eggNOG" id="KOG0915">
    <property type="taxonomic scope" value="Eukaryota"/>
</dbReference>
<dbReference type="OrthoDB" id="16066at2759"/>
<feature type="compositionally biased region" description="Basic and acidic residues" evidence="5">
    <location>
        <begin position="1677"/>
        <end position="1697"/>
    </location>
</feature>
<protein>
    <submittedName>
        <fullName evidence="8">Proteasome component</fullName>
    </submittedName>
</protein>
<gene>
    <name evidence="8" type="ORF">CMQ_207</name>
</gene>
<dbReference type="GO" id="GO:0005737">
    <property type="term" value="C:cytoplasm"/>
    <property type="evidence" value="ECO:0007669"/>
    <property type="project" value="UniProtKB-SubCell"/>
</dbReference>
<proteinExistence type="predicted"/>
<dbReference type="FunCoup" id="F0XQR1">
    <property type="interactions" value="894"/>
</dbReference>